<dbReference type="OrthoDB" id="9796770at2"/>
<dbReference type="Pfam" id="PF00561">
    <property type="entry name" value="Abhydrolase_1"/>
    <property type="match status" value="1"/>
</dbReference>
<dbReference type="Proteomes" id="UP000236738">
    <property type="component" value="Unassembled WGS sequence"/>
</dbReference>
<name>A0A1H5YAI9_9FLAO</name>
<organism evidence="4 5">
    <name type="scientific">Halpernia humi</name>
    <dbReference type="NCBI Taxonomy" id="493375"/>
    <lineage>
        <taxon>Bacteria</taxon>
        <taxon>Pseudomonadati</taxon>
        <taxon>Bacteroidota</taxon>
        <taxon>Flavobacteriia</taxon>
        <taxon>Flavobacteriales</taxon>
        <taxon>Weeksellaceae</taxon>
        <taxon>Chryseobacterium group</taxon>
        <taxon>Halpernia</taxon>
    </lineage>
</organism>
<evidence type="ECO:0000313" key="5">
    <source>
        <dbReference type="Proteomes" id="UP000236738"/>
    </source>
</evidence>
<evidence type="ECO:0000313" key="4">
    <source>
        <dbReference type="EMBL" id="SEG21109.1"/>
    </source>
</evidence>
<accession>A0A1H5YAI9</accession>
<dbReference type="PRINTS" id="PR00793">
    <property type="entry name" value="PROAMNOPTASE"/>
</dbReference>
<keyword evidence="5" id="KW-1185">Reference proteome</keyword>
<evidence type="ECO:0000259" key="3">
    <source>
        <dbReference type="Pfam" id="PF00561"/>
    </source>
</evidence>
<dbReference type="InterPro" id="IPR000073">
    <property type="entry name" value="AB_hydrolase_1"/>
</dbReference>
<proteinExistence type="inferred from homology"/>
<evidence type="ECO:0000256" key="1">
    <source>
        <dbReference type="ARBA" id="ARBA00010088"/>
    </source>
</evidence>
<evidence type="ECO:0000256" key="2">
    <source>
        <dbReference type="ARBA" id="ARBA00022801"/>
    </source>
</evidence>
<dbReference type="RefSeq" id="WP_103913703.1">
    <property type="nucleotide sequence ID" value="NZ_FNUS01000003.1"/>
</dbReference>
<dbReference type="PROSITE" id="PS51257">
    <property type="entry name" value="PROKAR_LIPOPROTEIN"/>
    <property type="match status" value="1"/>
</dbReference>
<reference evidence="5" key="1">
    <citation type="submission" date="2016-10" db="EMBL/GenBank/DDBJ databases">
        <authorList>
            <person name="Varghese N."/>
            <person name="Submissions S."/>
        </authorList>
    </citation>
    <scope>NUCLEOTIDE SEQUENCE [LARGE SCALE GENOMIC DNA]</scope>
    <source>
        <strain evidence="5">DSM 21580</strain>
    </source>
</reference>
<dbReference type="PANTHER" id="PTHR43798:SF31">
    <property type="entry name" value="AB HYDROLASE SUPERFAMILY PROTEIN YCLE"/>
    <property type="match status" value="1"/>
</dbReference>
<dbReference type="EMBL" id="FNUS01000003">
    <property type="protein sequence ID" value="SEG21109.1"/>
    <property type="molecule type" value="Genomic_DNA"/>
</dbReference>
<dbReference type="AlphaFoldDB" id="A0A1H5YAI9"/>
<comment type="similarity">
    <text evidence="1">Belongs to the peptidase S33 family.</text>
</comment>
<keyword evidence="2" id="KW-0378">Hydrolase</keyword>
<dbReference type="GO" id="GO:0008233">
    <property type="term" value="F:peptidase activity"/>
    <property type="evidence" value="ECO:0007669"/>
    <property type="project" value="InterPro"/>
</dbReference>
<dbReference type="InterPro" id="IPR050266">
    <property type="entry name" value="AB_hydrolase_sf"/>
</dbReference>
<dbReference type="SUPFAM" id="SSF53474">
    <property type="entry name" value="alpha/beta-Hydrolases"/>
    <property type="match status" value="1"/>
</dbReference>
<dbReference type="PANTHER" id="PTHR43798">
    <property type="entry name" value="MONOACYLGLYCEROL LIPASE"/>
    <property type="match status" value="1"/>
</dbReference>
<sequence length="336" mass="38684">MKHLLLLLSAFLVIGCQKQNTKSVHEKTFVELGGEKQYVEMTGASTELPVLLFLHGGPGWPQTPHLRYFNSDLTKDMIVVSWDQAGCGQSYMRNPNPKKLSVESLISDAHELTQYLKKKFNKKKIVLLGFSYGSVIGLQLAKRYPDDYYAYIGVSQLINFQQSWDSSMQWIKEQAKSRKDTAALKQIKLLEDKDPSVCKTVQECFMNKYLLLVKYDGTIYKKEKADEIAKAESYYDDYKKYDWEKAYNYTSSRLGGKQFNTDLSNITSLSVPVYFMAGKHDWNLPGIVTEKYLNKLRAPQKEFIWFENSGHEPPEEEADKFNKDIIEIVKKVAKKG</sequence>
<protein>
    <submittedName>
        <fullName evidence="4">Pimeloyl-ACP methyl ester carboxylesterase</fullName>
    </submittedName>
</protein>
<dbReference type="GO" id="GO:0006508">
    <property type="term" value="P:proteolysis"/>
    <property type="evidence" value="ECO:0007669"/>
    <property type="project" value="InterPro"/>
</dbReference>
<gene>
    <name evidence="4" type="ORF">SAMN05421847_1750</name>
</gene>
<feature type="domain" description="AB hydrolase-1" evidence="3">
    <location>
        <begin position="49"/>
        <end position="317"/>
    </location>
</feature>
<dbReference type="InterPro" id="IPR029058">
    <property type="entry name" value="AB_hydrolase_fold"/>
</dbReference>
<dbReference type="InterPro" id="IPR002410">
    <property type="entry name" value="Peptidase_S33"/>
</dbReference>
<dbReference type="GO" id="GO:0016020">
    <property type="term" value="C:membrane"/>
    <property type="evidence" value="ECO:0007669"/>
    <property type="project" value="TreeGrafter"/>
</dbReference>
<dbReference type="Gene3D" id="3.40.50.1820">
    <property type="entry name" value="alpha/beta hydrolase"/>
    <property type="match status" value="1"/>
</dbReference>